<feature type="signal peptide" evidence="6">
    <location>
        <begin position="1"/>
        <end position="25"/>
    </location>
</feature>
<sequence length="586" mass="63318">MIKFPQFRNSVLAFALTATASHALAQYKSIPDNYQSAEPITTLGSITAPVSIVAFIDLECPFSAATVPLIEAMAKAHPDQIHLQIRQFPLDQHTESQLAHEAALAAGAQGRYFDMVDLIQANQRQMTREQYLLYAASLHLDLPRFKRDLDSHRFLPQVRNEVAEGNAIGVNQTPSLFINGKLSTGSVDAPTLASLVKAAIPTPSPSEVPRLAATPEPSPVIAKDLWQQMLSGNPTALGPTDAPVTIVEFTDFQCPFCRRSIDPLHQLIAASGGKVRWVYRSFPLDIHENSEIAAEAALAAGAQGKFWPMHDLLFAQQDVIDRAHIDTFARQIGLDMARFQADLASGNYRAAIASDRVLGNQAGVDGTPSFFINGHALTGARSLPELQQAVALAASEPGMLAPVQLATRVPSDAQEHLIAGTPQSSNSILWFSDVEASAAPAIGHVVQNLLEQQGPQLRVILKSYALPGHANAALTHRALLAASNQNRFWPFYYLLAGQTLPSSPNAARTRILAAAKEAGLDTTTFIKVLDSPEFDHQIEADHLEATSRGVRGVPVLILNGKRVDGIQPLALYEDYLHTDQAAIPAN</sequence>
<evidence type="ECO:0000256" key="1">
    <source>
        <dbReference type="ARBA" id="ARBA00005791"/>
    </source>
</evidence>
<keyword evidence="9" id="KW-1185">Reference proteome</keyword>
<comment type="caution">
    <text evidence="8">The sequence shown here is derived from an EMBL/GenBank/DDBJ whole genome shotgun (WGS) entry which is preliminary data.</text>
</comment>
<evidence type="ECO:0000256" key="3">
    <source>
        <dbReference type="ARBA" id="ARBA00023002"/>
    </source>
</evidence>
<evidence type="ECO:0000256" key="6">
    <source>
        <dbReference type="SAM" id="SignalP"/>
    </source>
</evidence>
<gene>
    <name evidence="8" type="ORF">GRAN_1739</name>
</gene>
<evidence type="ECO:0000259" key="7">
    <source>
        <dbReference type="PROSITE" id="PS51352"/>
    </source>
</evidence>
<dbReference type="AlphaFoldDB" id="A0A4Q0T8R8"/>
<evidence type="ECO:0000256" key="2">
    <source>
        <dbReference type="ARBA" id="ARBA00022729"/>
    </source>
</evidence>
<dbReference type="PROSITE" id="PS51352">
    <property type="entry name" value="THIOREDOXIN_2"/>
    <property type="match status" value="1"/>
</dbReference>
<dbReference type="SUPFAM" id="SSF52833">
    <property type="entry name" value="Thioredoxin-like"/>
    <property type="match status" value="3"/>
</dbReference>
<dbReference type="OrthoDB" id="117402at2"/>
<dbReference type="InterPro" id="IPR012336">
    <property type="entry name" value="Thioredoxin-like_fold"/>
</dbReference>
<dbReference type="GO" id="GO:0016491">
    <property type="term" value="F:oxidoreductase activity"/>
    <property type="evidence" value="ECO:0007669"/>
    <property type="project" value="UniProtKB-KW"/>
</dbReference>
<evidence type="ECO:0000256" key="4">
    <source>
        <dbReference type="ARBA" id="ARBA00023157"/>
    </source>
</evidence>
<organism evidence="8 9">
    <name type="scientific">Granulicella sibirica</name>
    <dbReference type="NCBI Taxonomy" id="2479048"/>
    <lineage>
        <taxon>Bacteria</taxon>
        <taxon>Pseudomonadati</taxon>
        <taxon>Acidobacteriota</taxon>
        <taxon>Terriglobia</taxon>
        <taxon>Terriglobales</taxon>
        <taxon>Acidobacteriaceae</taxon>
        <taxon>Granulicella</taxon>
    </lineage>
</organism>
<dbReference type="RefSeq" id="WP_128912426.1">
    <property type="nucleotide sequence ID" value="NZ_RDSM01000001.1"/>
</dbReference>
<dbReference type="InterPro" id="IPR013766">
    <property type="entry name" value="Thioredoxin_domain"/>
</dbReference>
<keyword evidence="3" id="KW-0560">Oxidoreductase</keyword>
<dbReference type="InterPro" id="IPR001853">
    <property type="entry name" value="DSBA-like_thioredoxin_dom"/>
</dbReference>
<keyword evidence="2 6" id="KW-0732">Signal</keyword>
<keyword evidence="4" id="KW-1015">Disulfide bond</keyword>
<dbReference type="InterPro" id="IPR036249">
    <property type="entry name" value="Thioredoxin-like_sf"/>
</dbReference>
<feature type="chain" id="PRO_5020990930" evidence="6">
    <location>
        <begin position="26"/>
        <end position="586"/>
    </location>
</feature>
<evidence type="ECO:0000313" key="8">
    <source>
        <dbReference type="EMBL" id="RXH58429.1"/>
    </source>
</evidence>
<dbReference type="EMBL" id="RDSM01000001">
    <property type="protein sequence ID" value="RXH58429.1"/>
    <property type="molecule type" value="Genomic_DNA"/>
</dbReference>
<dbReference type="Proteomes" id="UP000289437">
    <property type="component" value="Unassembled WGS sequence"/>
</dbReference>
<reference evidence="9" key="2">
    <citation type="submission" date="2019-02" db="EMBL/GenBank/DDBJ databases">
        <title>Granulicella sibirica sp. nov., a psychrotolerant acidobacterium isolated from an organic soil layer in forested tundra, West Siberia.</title>
        <authorList>
            <person name="Oshkin I.Y."/>
            <person name="Kulichevskaya I.S."/>
            <person name="Rijpstra W.I.C."/>
            <person name="Sinninghe Damste J.S."/>
            <person name="Rakitin A.L."/>
            <person name="Ravin N.V."/>
            <person name="Dedysh S.N."/>
        </authorList>
    </citation>
    <scope>NUCLEOTIDE SEQUENCE [LARGE SCALE GENOMIC DNA]</scope>
    <source>
        <strain evidence="9">AF10</strain>
    </source>
</reference>
<protein>
    <submittedName>
        <fullName evidence="8">DsbA oxidoreductase</fullName>
    </submittedName>
</protein>
<feature type="domain" description="Thioredoxin" evidence="7">
    <location>
        <begin position="196"/>
        <end position="395"/>
    </location>
</feature>
<dbReference type="PANTHER" id="PTHR13887">
    <property type="entry name" value="GLUTATHIONE S-TRANSFERASE KAPPA"/>
    <property type="match status" value="1"/>
</dbReference>
<dbReference type="Pfam" id="PF01323">
    <property type="entry name" value="DSBA"/>
    <property type="match status" value="1"/>
</dbReference>
<dbReference type="Gene3D" id="3.40.30.10">
    <property type="entry name" value="Glutaredoxin"/>
    <property type="match status" value="3"/>
</dbReference>
<dbReference type="PANTHER" id="PTHR13887:SF14">
    <property type="entry name" value="DISULFIDE BOND FORMATION PROTEIN D"/>
    <property type="match status" value="1"/>
</dbReference>
<reference evidence="8 9" key="1">
    <citation type="submission" date="2018-11" db="EMBL/GenBank/DDBJ databases">
        <authorList>
            <person name="Mardanov A.V."/>
            <person name="Ravin N.V."/>
            <person name="Dedysh S.N."/>
        </authorList>
    </citation>
    <scope>NUCLEOTIDE SEQUENCE [LARGE SCALE GENOMIC DNA]</scope>
    <source>
        <strain evidence="8 9">AF10</strain>
    </source>
</reference>
<name>A0A4Q0T8R8_9BACT</name>
<evidence type="ECO:0000313" key="9">
    <source>
        <dbReference type="Proteomes" id="UP000289437"/>
    </source>
</evidence>
<accession>A0A4Q0T8R8</accession>
<evidence type="ECO:0000256" key="5">
    <source>
        <dbReference type="ARBA" id="ARBA00023284"/>
    </source>
</evidence>
<keyword evidence="5" id="KW-0676">Redox-active center</keyword>
<comment type="similarity">
    <text evidence="1">Belongs to the thioredoxin family. DsbA subfamily.</text>
</comment>
<proteinExistence type="inferred from homology"/>
<dbReference type="Pfam" id="PF13462">
    <property type="entry name" value="Thioredoxin_4"/>
    <property type="match status" value="2"/>
</dbReference>